<reference evidence="3 4" key="1">
    <citation type="submission" date="2013-04" db="EMBL/GenBank/DDBJ databases">
        <authorList>
            <person name="Kuznetsov B."/>
            <person name="Ivanovsky R."/>
        </authorList>
    </citation>
    <scope>NUCLEOTIDE SEQUENCE [LARGE SCALE GENOMIC DNA]</scope>
    <source>
        <strain evidence="3 4">MGU-K5</strain>
    </source>
</reference>
<dbReference type="InterPro" id="IPR011990">
    <property type="entry name" value="TPR-like_helical_dom_sf"/>
</dbReference>
<evidence type="ECO:0000313" key="3">
    <source>
        <dbReference type="EMBL" id="EPY01588.1"/>
    </source>
</evidence>
<sequence length="557" mass="57726">MGKTISVRSGLVLLAALLPAGAAFAGWEEGQAAWERRDFAAAAAQYRPLADEGNAAAKARLGQILFFGLGGVPRDDAQALRLLSAAAEAGDPLGQHALGTAYLAGRGVPKDVAKGIEWLGRAAERGFPESLNALGELYFSGAGVPRDEARGVEYFRRAAEKGYPASLEKMAELRWNGRAVPIDRAQAVADARAAATAGRPVAQFILGVALLTGEGGAKNLPEAANWFRRAAERGHPQAAHNLGAMLASGNGLAANLPEGYFWLSVGAERAPANLKATYLRDRDGIASRLSPQDLAQARARLAAWKPVSSGSVGPAGGAERDAPPSASASPPEGKAPPPAVSGNGGRGRMATGTGFVVSRDGTVLTNAHVVESCRSISVTPADGQAIPATVQAKNSGDDLAALKTTLRLDDVARFRADRPLRSGDEVVVIGFPLSSLLSREANITAGVISAMAGLRGDARHYQITAPVQKGNSGGPLADMSGTVVGVVSSKLNAMKIAGQTGDIPQNINFAIKADIARRFLDDNSIRYETASAGPVGSAADVGERIKRVTVFIQCRLD</sequence>
<dbReference type="PANTHER" id="PTHR11102">
    <property type="entry name" value="SEL-1-LIKE PROTEIN"/>
    <property type="match status" value="1"/>
</dbReference>
<dbReference type="RefSeq" id="WP_021132341.1">
    <property type="nucleotide sequence ID" value="NZ_AQPH01000035.1"/>
</dbReference>
<evidence type="ECO:0000256" key="1">
    <source>
        <dbReference type="SAM" id="MobiDB-lite"/>
    </source>
</evidence>
<dbReference type="eggNOG" id="COG0790">
    <property type="taxonomic scope" value="Bacteria"/>
</dbReference>
<evidence type="ECO:0000256" key="2">
    <source>
        <dbReference type="SAM" id="SignalP"/>
    </source>
</evidence>
<dbReference type="SUPFAM" id="SSF50494">
    <property type="entry name" value="Trypsin-like serine proteases"/>
    <property type="match status" value="1"/>
</dbReference>
<dbReference type="InterPro" id="IPR001940">
    <property type="entry name" value="Peptidase_S1C"/>
</dbReference>
<dbReference type="GO" id="GO:0004252">
    <property type="term" value="F:serine-type endopeptidase activity"/>
    <property type="evidence" value="ECO:0007669"/>
    <property type="project" value="InterPro"/>
</dbReference>
<dbReference type="Pfam" id="PF13365">
    <property type="entry name" value="Trypsin_2"/>
    <property type="match status" value="1"/>
</dbReference>
<dbReference type="InterPro" id="IPR050767">
    <property type="entry name" value="Sel1_AlgK"/>
</dbReference>
<dbReference type="AlphaFoldDB" id="S9SBZ5"/>
<gene>
    <name evidence="3" type="ORF">K678_10070</name>
</gene>
<evidence type="ECO:0000313" key="4">
    <source>
        <dbReference type="Proteomes" id="UP000015350"/>
    </source>
</evidence>
<dbReference type="PATRIC" id="fig|1316936.3.peg.2006"/>
<proteinExistence type="predicted"/>
<dbReference type="Gene3D" id="2.40.10.10">
    <property type="entry name" value="Trypsin-like serine proteases"/>
    <property type="match status" value="2"/>
</dbReference>
<organism evidence="3 4">
    <name type="scientific">Magnetospirillum fulvum MGU-K5</name>
    <dbReference type="NCBI Taxonomy" id="1316936"/>
    <lineage>
        <taxon>Bacteria</taxon>
        <taxon>Pseudomonadati</taxon>
        <taxon>Pseudomonadota</taxon>
        <taxon>Alphaproteobacteria</taxon>
        <taxon>Rhodospirillales</taxon>
        <taxon>Rhodospirillaceae</taxon>
        <taxon>Magnetospirillum</taxon>
    </lineage>
</organism>
<feature type="compositionally biased region" description="Low complexity" evidence="1">
    <location>
        <begin position="323"/>
        <end position="332"/>
    </location>
</feature>
<dbReference type="Proteomes" id="UP000015350">
    <property type="component" value="Unassembled WGS sequence"/>
</dbReference>
<dbReference type="SMART" id="SM00671">
    <property type="entry name" value="SEL1"/>
    <property type="match status" value="6"/>
</dbReference>
<accession>S9SBZ5</accession>
<dbReference type="Pfam" id="PF08238">
    <property type="entry name" value="Sel1"/>
    <property type="match status" value="5"/>
</dbReference>
<dbReference type="PANTHER" id="PTHR11102:SF160">
    <property type="entry name" value="ERAD-ASSOCIATED E3 UBIQUITIN-PROTEIN LIGASE COMPONENT HRD3"/>
    <property type="match status" value="1"/>
</dbReference>
<dbReference type="eggNOG" id="COG0265">
    <property type="taxonomic scope" value="Bacteria"/>
</dbReference>
<dbReference type="Gene3D" id="1.25.40.10">
    <property type="entry name" value="Tetratricopeptide repeat domain"/>
    <property type="match status" value="2"/>
</dbReference>
<dbReference type="GO" id="GO:0006508">
    <property type="term" value="P:proteolysis"/>
    <property type="evidence" value="ECO:0007669"/>
    <property type="project" value="InterPro"/>
</dbReference>
<dbReference type="PRINTS" id="PR00834">
    <property type="entry name" value="PROTEASES2C"/>
</dbReference>
<protein>
    <submittedName>
        <fullName evidence="3">TPR repeat-containing protein</fullName>
    </submittedName>
</protein>
<keyword evidence="2" id="KW-0732">Signal</keyword>
<dbReference type="InterPro" id="IPR006597">
    <property type="entry name" value="Sel1-like"/>
</dbReference>
<dbReference type="OrthoDB" id="112232at2"/>
<dbReference type="STRING" id="1316936.K678_10070"/>
<dbReference type="SUPFAM" id="SSF81901">
    <property type="entry name" value="HCP-like"/>
    <property type="match status" value="2"/>
</dbReference>
<dbReference type="EMBL" id="AQPH01000035">
    <property type="protein sequence ID" value="EPY01588.1"/>
    <property type="molecule type" value="Genomic_DNA"/>
</dbReference>
<feature type="chain" id="PRO_5005711434" evidence="2">
    <location>
        <begin position="26"/>
        <end position="557"/>
    </location>
</feature>
<comment type="caution">
    <text evidence="3">The sequence shown here is derived from an EMBL/GenBank/DDBJ whole genome shotgun (WGS) entry which is preliminary data.</text>
</comment>
<feature type="signal peptide" evidence="2">
    <location>
        <begin position="1"/>
        <end position="25"/>
    </location>
</feature>
<dbReference type="InterPro" id="IPR043504">
    <property type="entry name" value="Peptidase_S1_PA_chymotrypsin"/>
</dbReference>
<name>S9SBZ5_MAGFU</name>
<dbReference type="InterPro" id="IPR009003">
    <property type="entry name" value="Peptidase_S1_PA"/>
</dbReference>
<feature type="region of interest" description="Disordered" evidence="1">
    <location>
        <begin position="305"/>
        <end position="352"/>
    </location>
</feature>